<dbReference type="AlphaFoldDB" id="E0YCJ7"/>
<comment type="subcellular location">
    <subcellularLocation>
        <location evidence="1">Mitochondrion membrane</location>
        <topology evidence="1">Multi-pass membrane protein</topology>
    </subcellularLocation>
</comment>
<name>E0YCJ7_9ORTH</name>
<evidence type="ECO:0000256" key="2">
    <source>
        <dbReference type="ARBA" id="ARBA00005698"/>
    </source>
</evidence>
<comment type="similarity">
    <text evidence="2">Belongs to the complex I subunit 6 family.</text>
</comment>
<evidence type="ECO:0000256" key="14">
    <source>
        <dbReference type="ARBA" id="ARBA00031019"/>
    </source>
</evidence>
<evidence type="ECO:0000256" key="16">
    <source>
        <dbReference type="SAM" id="Phobius"/>
    </source>
</evidence>
<evidence type="ECO:0000256" key="9">
    <source>
        <dbReference type="ARBA" id="ARBA00022982"/>
    </source>
</evidence>
<keyword evidence="12 17" id="KW-0496">Mitochondrion</keyword>
<feature type="transmembrane region" description="Helical" evidence="16">
    <location>
        <begin position="82"/>
        <end position="102"/>
    </location>
</feature>
<organism evidence="17">
    <name type="scientific">Physemacris variolosa</name>
    <dbReference type="NCBI Taxonomy" id="62778"/>
    <lineage>
        <taxon>Eukaryota</taxon>
        <taxon>Metazoa</taxon>
        <taxon>Ecdysozoa</taxon>
        <taxon>Arthropoda</taxon>
        <taxon>Hexapoda</taxon>
        <taxon>Insecta</taxon>
        <taxon>Pterygota</taxon>
        <taxon>Neoptera</taxon>
        <taxon>Polyneoptera</taxon>
        <taxon>Orthoptera</taxon>
        <taxon>Caelifera</taxon>
        <taxon>Acrididea</taxon>
        <taxon>Acridomorpha</taxon>
        <taxon>Pneumoroidea</taxon>
        <taxon>Pneumoridae</taxon>
        <taxon>Physemacris</taxon>
    </lineage>
</organism>
<protein>
    <recommendedName>
        <fullName evidence="4">NADH-ubiquinone oxidoreductase chain 6</fullName>
        <ecNumber evidence="3">7.1.1.2</ecNumber>
    </recommendedName>
    <alternativeName>
        <fullName evidence="14">NADH dehydrogenase subunit 6</fullName>
    </alternativeName>
</protein>
<evidence type="ECO:0000313" key="17">
    <source>
        <dbReference type="EMBL" id="ADD97032.1"/>
    </source>
</evidence>
<evidence type="ECO:0000256" key="12">
    <source>
        <dbReference type="ARBA" id="ARBA00023128"/>
    </source>
</evidence>
<keyword evidence="6" id="KW-0679">Respiratory chain</keyword>
<dbReference type="InterPro" id="IPR050269">
    <property type="entry name" value="ComplexI_Subunit6"/>
</dbReference>
<evidence type="ECO:0000256" key="15">
    <source>
        <dbReference type="ARBA" id="ARBA00049551"/>
    </source>
</evidence>
<keyword evidence="9" id="KW-0249">Electron transport</keyword>
<feature type="transmembrane region" description="Helical" evidence="16">
    <location>
        <begin position="140"/>
        <end position="161"/>
    </location>
</feature>
<dbReference type="GeneID" id="9725941"/>
<keyword evidence="5" id="KW-0813">Transport</keyword>
<dbReference type="PANTHER" id="PTHR11435">
    <property type="entry name" value="NADH UBIQUINONE OXIDOREDUCTASE SUBUNIT ND6"/>
    <property type="match status" value="1"/>
</dbReference>
<dbReference type="RefSeq" id="YP_003875574.1">
    <property type="nucleotide sequence ID" value="NC_014491.1"/>
</dbReference>
<feature type="transmembrane region" description="Helical" evidence="16">
    <location>
        <begin position="26"/>
        <end position="45"/>
    </location>
</feature>
<evidence type="ECO:0000256" key="4">
    <source>
        <dbReference type="ARBA" id="ARBA00021095"/>
    </source>
</evidence>
<keyword evidence="7 16" id="KW-0812">Transmembrane</keyword>
<dbReference type="GO" id="GO:0031966">
    <property type="term" value="C:mitochondrial membrane"/>
    <property type="evidence" value="ECO:0007669"/>
    <property type="project" value="UniProtKB-SubCell"/>
</dbReference>
<evidence type="ECO:0000256" key="8">
    <source>
        <dbReference type="ARBA" id="ARBA00022967"/>
    </source>
</evidence>
<evidence type="ECO:0000256" key="10">
    <source>
        <dbReference type="ARBA" id="ARBA00022989"/>
    </source>
</evidence>
<dbReference type="GO" id="GO:0008137">
    <property type="term" value="F:NADH dehydrogenase (ubiquinone) activity"/>
    <property type="evidence" value="ECO:0007669"/>
    <property type="project" value="UniProtKB-EC"/>
</dbReference>
<evidence type="ECO:0000256" key="5">
    <source>
        <dbReference type="ARBA" id="ARBA00022448"/>
    </source>
</evidence>
<keyword evidence="11" id="KW-0520">NAD</keyword>
<keyword evidence="8" id="KW-1278">Translocase</keyword>
<feature type="transmembrane region" description="Helical" evidence="16">
    <location>
        <begin position="51"/>
        <end position="70"/>
    </location>
</feature>
<dbReference type="CTD" id="4541"/>
<keyword evidence="10 16" id="KW-1133">Transmembrane helix</keyword>
<evidence type="ECO:0000256" key="11">
    <source>
        <dbReference type="ARBA" id="ARBA00023027"/>
    </source>
</evidence>
<gene>
    <name evidence="17" type="primary">ND6</name>
</gene>
<dbReference type="EMBL" id="GU945504">
    <property type="protein sequence ID" value="ADD97032.1"/>
    <property type="molecule type" value="Genomic_DNA"/>
</dbReference>
<accession>E0YCJ7</accession>
<dbReference type="EC" id="7.1.1.2" evidence="3"/>
<proteinExistence type="inferred from homology"/>
<dbReference type="PANTHER" id="PTHR11435:SF1">
    <property type="entry name" value="NADH-UBIQUINONE OXIDOREDUCTASE CHAIN 6"/>
    <property type="match status" value="1"/>
</dbReference>
<sequence>MINILILSLSMTINIMFMQLSNPMSMMMLIIIQSLIICLMSGMIMESYWMSYIMFLVMLGGMLILFIYISSIASNEPFSTNSWNFILFTLIMTSSTLIIKMLEKSINKFLINSDNSIYNQNLFNIEMSKSLLKLYNSPTFPITILMMIYLLLAMMVVIKIININQGPIRKMN</sequence>
<geneLocation type="mitochondrion" evidence="17"/>
<reference evidence="17" key="1">
    <citation type="journal article" date="2010" name="Mitochondrial DNA">
        <title>Mitochondrial genomics in Orthoptera using MOSAS.</title>
        <authorList>
            <person name="Sheffield N.C."/>
            <person name="Hiatt K.D."/>
            <person name="Valentine M.C."/>
            <person name="Song H."/>
            <person name="Whiting M.F."/>
        </authorList>
    </citation>
    <scope>NUCLEOTIDE SEQUENCE</scope>
</reference>
<comment type="catalytic activity">
    <reaction evidence="15">
        <text>a ubiquinone + NADH + 5 H(+)(in) = a ubiquinol + NAD(+) + 4 H(+)(out)</text>
        <dbReference type="Rhea" id="RHEA:29091"/>
        <dbReference type="Rhea" id="RHEA-COMP:9565"/>
        <dbReference type="Rhea" id="RHEA-COMP:9566"/>
        <dbReference type="ChEBI" id="CHEBI:15378"/>
        <dbReference type="ChEBI" id="CHEBI:16389"/>
        <dbReference type="ChEBI" id="CHEBI:17976"/>
        <dbReference type="ChEBI" id="CHEBI:57540"/>
        <dbReference type="ChEBI" id="CHEBI:57945"/>
        <dbReference type="EC" id="7.1.1.2"/>
    </reaction>
</comment>
<keyword evidence="13 16" id="KW-0472">Membrane</keyword>
<evidence type="ECO:0000256" key="13">
    <source>
        <dbReference type="ARBA" id="ARBA00023136"/>
    </source>
</evidence>
<evidence type="ECO:0000256" key="7">
    <source>
        <dbReference type="ARBA" id="ARBA00022692"/>
    </source>
</evidence>
<evidence type="ECO:0000256" key="3">
    <source>
        <dbReference type="ARBA" id="ARBA00012944"/>
    </source>
</evidence>
<evidence type="ECO:0000256" key="6">
    <source>
        <dbReference type="ARBA" id="ARBA00022660"/>
    </source>
</evidence>
<evidence type="ECO:0000256" key="1">
    <source>
        <dbReference type="ARBA" id="ARBA00004225"/>
    </source>
</evidence>